<gene>
    <name evidence="6" type="ORF">J2S26_002070</name>
</gene>
<evidence type="ECO:0000313" key="7">
    <source>
        <dbReference type="Proteomes" id="UP001237071"/>
    </source>
</evidence>
<dbReference type="NCBIfam" id="TIGR01167">
    <property type="entry name" value="LPXTG_anchor"/>
    <property type="match status" value="1"/>
</dbReference>
<accession>A0ABU0A9K6</accession>
<evidence type="ECO:0000256" key="2">
    <source>
        <dbReference type="ARBA" id="ARBA00022525"/>
    </source>
</evidence>
<organism evidence="6 7">
    <name type="scientific">Streptococcus dysgalactiae</name>
    <dbReference type="NCBI Taxonomy" id="1334"/>
    <lineage>
        <taxon>Bacteria</taxon>
        <taxon>Bacillati</taxon>
        <taxon>Bacillota</taxon>
        <taxon>Bacilli</taxon>
        <taxon>Lactobacillales</taxon>
        <taxon>Streptococcaceae</taxon>
        <taxon>Streptococcus</taxon>
    </lineage>
</organism>
<comment type="similarity">
    <text evidence="1">Belongs to the serine-aspartate repeat-containing protein (SDr) family.</text>
</comment>
<dbReference type="PANTHER" id="PTHR36108">
    <property type="entry name" value="COLOSSIN-B-RELATED"/>
    <property type="match status" value="1"/>
</dbReference>
<dbReference type="EMBL" id="JAUSTL010000027">
    <property type="protein sequence ID" value="MDQ0263967.1"/>
    <property type="molecule type" value="Genomic_DNA"/>
</dbReference>
<dbReference type="SUPFAM" id="SSF49478">
    <property type="entry name" value="Cna protein B-type domain"/>
    <property type="match status" value="1"/>
</dbReference>
<keyword evidence="7" id="KW-1185">Reference proteome</keyword>
<dbReference type="InterPro" id="IPR041033">
    <property type="entry name" value="SpaA_PFL_dom_1"/>
</dbReference>
<dbReference type="PANTHER" id="PTHR36108:SF13">
    <property type="entry name" value="COLOSSIN-B-RELATED"/>
    <property type="match status" value="1"/>
</dbReference>
<dbReference type="Proteomes" id="UP001237071">
    <property type="component" value="Unassembled WGS sequence"/>
</dbReference>
<evidence type="ECO:0000313" key="6">
    <source>
        <dbReference type="EMBL" id="MDQ0263967.1"/>
    </source>
</evidence>
<proteinExistence type="inferred from homology"/>
<keyword evidence="4" id="KW-0812">Transmembrane</keyword>
<evidence type="ECO:0000259" key="5">
    <source>
        <dbReference type="Pfam" id="PF17802"/>
    </source>
</evidence>
<evidence type="ECO:0000256" key="3">
    <source>
        <dbReference type="ARBA" id="ARBA00022729"/>
    </source>
</evidence>
<dbReference type="InterPro" id="IPR013783">
    <property type="entry name" value="Ig-like_fold"/>
</dbReference>
<comment type="caution">
    <text evidence="6">The sequence shown here is derived from an EMBL/GenBank/DDBJ whole genome shotgun (WGS) entry which is preliminary data.</text>
</comment>
<name>A0ABU0A9K6_STRDY</name>
<keyword evidence="4" id="KW-1133">Transmembrane helix</keyword>
<keyword evidence="4" id="KW-0472">Membrane</keyword>
<evidence type="ECO:0000256" key="1">
    <source>
        <dbReference type="ARBA" id="ARBA00007257"/>
    </source>
</evidence>
<sequence>MQKLLKYLCSFGLVLGYLFSFHLQVLAQENQAQLTIVHLAARDIDRPNPRLDLAPQSGKPVEGATYRLYQLKLGQEAQPISYWEKLSLQELEGQAQVAFEAKTDTQGHAAFLQLPTGIYYGVAVENQRRYKGVAGFLVDLTGDTGYVKTVYPKVTWPTGGFHLLKRGVDGKEKKPLAGVHFELYEENGLTPLRVKNGVHVYELDAPSVLITDQSGHIDVRGLLPGNYYLKEVATAKGYRLKIDAIAFQVQAHQTKTISVDNQKEPPPPVTPGEWIPKTGEEQALALIVLGLILMLIAFVLLYHQEYRQEDKD</sequence>
<feature type="transmembrane region" description="Helical" evidence="4">
    <location>
        <begin position="283"/>
        <end position="302"/>
    </location>
</feature>
<dbReference type="Gene3D" id="2.60.40.10">
    <property type="entry name" value="Immunoglobulins"/>
    <property type="match status" value="2"/>
</dbReference>
<protein>
    <submittedName>
        <fullName evidence="6">LPXTG-motif cell wall-anchored protein</fullName>
    </submittedName>
</protein>
<dbReference type="Pfam" id="PF17802">
    <property type="entry name" value="SpaA"/>
    <property type="match status" value="1"/>
</dbReference>
<evidence type="ECO:0000256" key="4">
    <source>
        <dbReference type="SAM" id="Phobius"/>
    </source>
</evidence>
<keyword evidence="3" id="KW-0732">Signal</keyword>
<reference evidence="6 7" key="1">
    <citation type="submission" date="2023-07" db="EMBL/GenBank/DDBJ databases">
        <title>Genomic Encyclopedia of Type Strains, Phase IV (KMG-IV): sequencing the most valuable type-strain genomes for metagenomic binning, comparative biology and taxonomic classification.</title>
        <authorList>
            <person name="Goeker M."/>
        </authorList>
    </citation>
    <scope>NUCLEOTIDE SEQUENCE [LARGE SCALE GENOMIC DNA]</scope>
    <source>
        <strain evidence="6 7">DSM 23147</strain>
    </source>
</reference>
<feature type="domain" description="SpaA-like prealbumin fold" evidence="5">
    <location>
        <begin position="168"/>
        <end position="263"/>
    </location>
</feature>
<dbReference type="RefSeq" id="WP_003057595.1">
    <property type="nucleotide sequence ID" value="NZ_CP066073.1"/>
</dbReference>
<keyword evidence="2" id="KW-0964">Secreted</keyword>